<feature type="compositionally biased region" description="Low complexity" evidence="1">
    <location>
        <begin position="309"/>
        <end position="318"/>
    </location>
</feature>
<comment type="caution">
    <text evidence="2">The sequence shown here is derived from an EMBL/GenBank/DDBJ whole genome shotgun (WGS) entry which is preliminary data.</text>
</comment>
<dbReference type="Gene3D" id="6.10.250.3180">
    <property type="match status" value="1"/>
</dbReference>
<feature type="region of interest" description="Disordered" evidence="1">
    <location>
        <begin position="302"/>
        <end position="436"/>
    </location>
</feature>
<feature type="compositionally biased region" description="Polar residues" evidence="1">
    <location>
        <begin position="354"/>
        <end position="371"/>
    </location>
</feature>
<dbReference type="InterPro" id="IPR051870">
    <property type="entry name" value="Elongin-A_domain"/>
</dbReference>
<sequence>MPDRLEYAEEEDLFGSEGEYDPTNPSTLENVNPSVPIATPTAFLPLASTSKSAKQPAREQVYPHIIRSSVSGRNDGEVRLQELRDSKNKGKEEPPKIGVRSLKSITMSVVQANSSRIWDIGDLEYSLVKPFIDEVPMEQLAEIEANSPHIKKDTDWLYEIFLLQDYRLFHERCRERQGQHRTTGWRKMYKKAKEDAAERQLQAADRVAARYKQLEEEKKSKSIIVLDRVMPDKKRTRGRGRGGSSIGSSSSLRTAGATTAIAKARAEAQRARIALTHASGRYVPPTQTQTHAQRVASSQLFKNPFLPNGSASTSSTGYPPAPPPSQSRLPPPKSLRNSLDRITSISKNRKQLQYPLSSPISGSFPTSQYSQVRAALPTHLSGRTGTSSSQPSPERFRIDDSGKKKEFKEIHKPQVKNFDAPKLEKEKRKQKVDFFGDGGADGGGIFRIKKRKLGTEAGAGEAKRPKQ</sequence>
<feature type="compositionally biased region" description="Pro residues" evidence="1">
    <location>
        <begin position="319"/>
        <end position="333"/>
    </location>
</feature>
<dbReference type="PANTHER" id="PTHR15141:SF76">
    <property type="entry name" value="TRANSCRIPTION ELONGATION FACTOR B POLYPEPTIDE 3"/>
    <property type="match status" value="1"/>
</dbReference>
<reference evidence="2" key="2">
    <citation type="submission" date="2024-01" db="EMBL/GenBank/DDBJ databases">
        <title>Comparative genomics of Cryptococcus and Kwoniella reveals pathogenesis evolution and contrasting modes of karyotype evolution via chromosome fusion or intercentromeric recombination.</title>
        <authorList>
            <person name="Coelho M.A."/>
            <person name="David-Palma M."/>
            <person name="Shea T."/>
            <person name="Bowers K."/>
            <person name="Mcginley-Smith S."/>
            <person name="Mohammad A.W."/>
            <person name="Gnirke A."/>
            <person name="Yurkov A.M."/>
            <person name="Nowrousian M."/>
            <person name="Sun S."/>
            <person name="Cuomo C.A."/>
            <person name="Heitman J."/>
        </authorList>
    </citation>
    <scope>NUCLEOTIDE SEQUENCE</scope>
    <source>
        <strain evidence="2">IND107</strain>
    </source>
</reference>
<dbReference type="Pfam" id="PF06881">
    <property type="entry name" value="Elongin_A"/>
    <property type="match status" value="1"/>
</dbReference>
<dbReference type="Proteomes" id="UP000054399">
    <property type="component" value="Unassembled WGS sequence"/>
</dbReference>
<accession>A0ABR3BK48</accession>
<feature type="compositionally biased region" description="Polar residues" evidence="1">
    <location>
        <begin position="23"/>
        <end position="33"/>
    </location>
</feature>
<evidence type="ECO:0000313" key="3">
    <source>
        <dbReference type="Proteomes" id="UP000054399"/>
    </source>
</evidence>
<feature type="region of interest" description="Disordered" evidence="1">
    <location>
        <begin position="226"/>
        <end position="257"/>
    </location>
</feature>
<gene>
    <name evidence="2" type="ORF">I308_105790</name>
</gene>
<dbReference type="EMBL" id="ATAM02000011">
    <property type="protein sequence ID" value="KAL0242161.1"/>
    <property type="molecule type" value="Genomic_DNA"/>
</dbReference>
<protein>
    <recommendedName>
        <fullName evidence="4">Elongin-A</fullName>
    </recommendedName>
</protein>
<feature type="compositionally biased region" description="Polar residues" evidence="1">
    <location>
        <begin position="381"/>
        <end position="392"/>
    </location>
</feature>
<evidence type="ECO:0000313" key="2">
    <source>
        <dbReference type="EMBL" id="KAL0242161.1"/>
    </source>
</evidence>
<reference evidence="2" key="1">
    <citation type="submission" date="2015-01" db="EMBL/GenBank/DDBJ databases">
        <authorList>
            <consortium name="The Broad Institute Genomics Platform"/>
            <person name="Cuomo C."/>
            <person name="Litvintseva A."/>
            <person name="Chen Y."/>
            <person name="Heitman J."/>
            <person name="Sun S."/>
            <person name="Springer D."/>
            <person name="Dromer F."/>
            <person name="Young S."/>
            <person name="Zeng Q."/>
            <person name="Gargeya S."/>
            <person name="Abouelleil A."/>
            <person name="Alvarado L."/>
            <person name="Chapman S.B."/>
            <person name="Gainer-Dewar J."/>
            <person name="Goldberg J."/>
            <person name="Griggs A."/>
            <person name="Gujja S."/>
            <person name="Hansen M."/>
            <person name="Howarth C."/>
            <person name="Imamovic A."/>
            <person name="Larimer J."/>
            <person name="Murphy C."/>
            <person name="Naylor J."/>
            <person name="Pearson M."/>
            <person name="Priest M."/>
            <person name="Roberts A."/>
            <person name="Saif S."/>
            <person name="Shea T."/>
            <person name="Sykes S."/>
            <person name="Wortman J."/>
            <person name="Nusbaum C."/>
            <person name="Birren B."/>
        </authorList>
    </citation>
    <scope>NUCLEOTIDE SEQUENCE</scope>
    <source>
        <strain evidence="2">IND107</strain>
    </source>
</reference>
<keyword evidence="3" id="KW-1185">Reference proteome</keyword>
<feature type="compositionally biased region" description="Basic and acidic residues" evidence="1">
    <location>
        <begin position="394"/>
        <end position="412"/>
    </location>
</feature>
<dbReference type="GeneID" id="91992645"/>
<name>A0ABR3BK48_9TREE</name>
<evidence type="ECO:0000256" key="1">
    <source>
        <dbReference type="SAM" id="MobiDB-lite"/>
    </source>
</evidence>
<feature type="compositionally biased region" description="Acidic residues" evidence="1">
    <location>
        <begin position="8"/>
        <end position="20"/>
    </location>
</feature>
<organism evidence="2 3">
    <name type="scientific">Cryptococcus tetragattii IND107</name>
    <dbReference type="NCBI Taxonomy" id="1296105"/>
    <lineage>
        <taxon>Eukaryota</taxon>
        <taxon>Fungi</taxon>
        <taxon>Dikarya</taxon>
        <taxon>Basidiomycota</taxon>
        <taxon>Agaricomycotina</taxon>
        <taxon>Tremellomycetes</taxon>
        <taxon>Tremellales</taxon>
        <taxon>Cryptococcaceae</taxon>
        <taxon>Cryptococcus</taxon>
        <taxon>Cryptococcus gattii species complex</taxon>
    </lineage>
</organism>
<dbReference type="PANTHER" id="PTHR15141">
    <property type="entry name" value="TRANSCRIPTION ELONGATION FACTOR B POLYPEPTIDE 3"/>
    <property type="match status" value="1"/>
</dbReference>
<dbReference type="RefSeq" id="XP_066611543.1">
    <property type="nucleotide sequence ID" value="XM_066760239.1"/>
</dbReference>
<proteinExistence type="predicted"/>
<feature type="compositionally biased region" description="Basic and acidic residues" evidence="1">
    <location>
        <begin position="419"/>
        <end position="434"/>
    </location>
</feature>
<evidence type="ECO:0008006" key="4">
    <source>
        <dbReference type="Google" id="ProtNLM"/>
    </source>
</evidence>
<feature type="compositionally biased region" description="Low complexity" evidence="1">
    <location>
        <begin position="246"/>
        <end position="257"/>
    </location>
</feature>
<feature type="region of interest" description="Disordered" evidence="1">
    <location>
        <begin position="1"/>
        <end position="34"/>
    </location>
</feature>
<dbReference type="InterPro" id="IPR010684">
    <property type="entry name" value="RNA_pol_II_trans_fac_SIII_A"/>
</dbReference>